<accession>A0A397HRD8</accession>
<comment type="caution">
    <text evidence="1">The sequence shown here is derived from an EMBL/GenBank/DDBJ whole genome shotgun (WGS) entry which is preliminary data.</text>
</comment>
<reference evidence="1 2" key="1">
    <citation type="submission" date="2018-08" db="EMBL/GenBank/DDBJ databases">
        <title>Genome and evolution of the arbuscular mycorrhizal fungus Diversispora epigaea (formerly Glomus versiforme) and its bacterial endosymbionts.</title>
        <authorList>
            <person name="Sun X."/>
            <person name="Fei Z."/>
            <person name="Harrison M."/>
        </authorList>
    </citation>
    <scope>NUCLEOTIDE SEQUENCE [LARGE SCALE GENOMIC DNA]</scope>
    <source>
        <strain evidence="1 2">IT104</strain>
    </source>
</reference>
<gene>
    <name evidence="1" type="ORF">Glove_311g47</name>
</gene>
<keyword evidence="2" id="KW-1185">Reference proteome</keyword>
<evidence type="ECO:0000313" key="1">
    <source>
        <dbReference type="EMBL" id="RHZ65751.1"/>
    </source>
</evidence>
<name>A0A397HRD8_9GLOM</name>
<proteinExistence type="predicted"/>
<dbReference type="EMBL" id="PQFF01000285">
    <property type="protein sequence ID" value="RHZ65751.1"/>
    <property type="molecule type" value="Genomic_DNA"/>
</dbReference>
<protein>
    <submittedName>
        <fullName evidence="1">Uncharacterized protein</fullName>
    </submittedName>
</protein>
<dbReference type="Proteomes" id="UP000266861">
    <property type="component" value="Unassembled WGS sequence"/>
</dbReference>
<dbReference type="AlphaFoldDB" id="A0A397HRD8"/>
<sequence length="134" mass="14621">MLMEALWSLYFRRYSSVTVSSFGPGINTSQELIEQTSRMAQHGIKGLFVKYVFDNPVTAVKSSGATHGVVHWAEILGWLGGWYVGTKGVFGGALLPTTALDARGAYGGSRRGSESVSIKQRFGRSQLPVTLYEE</sequence>
<evidence type="ECO:0000313" key="2">
    <source>
        <dbReference type="Proteomes" id="UP000266861"/>
    </source>
</evidence>
<organism evidence="1 2">
    <name type="scientific">Diversispora epigaea</name>
    <dbReference type="NCBI Taxonomy" id="1348612"/>
    <lineage>
        <taxon>Eukaryota</taxon>
        <taxon>Fungi</taxon>
        <taxon>Fungi incertae sedis</taxon>
        <taxon>Mucoromycota</taxon>
        <taxon>Glomeromycotina</taxon>
        <taxon>Glomeromycetes</taxon>
        <taxon>Diversisporales</taxon>
        <taxon>Diversisporaceae</taxon>
        <taxon>Diversispora</taxon>
    </lineage>
</organism>